<evidence type="ECO:0000256" key="1">
    <source>
        <dbReference type="SAM" id="SignalP"/>
    </source>
</evidence>
<organism evidence="2 3">
    <name type="scientific">Gonapodya prolifera (strain JEL478)</name>
    <name type="common">Monoblepharis prolifera</name>
    <dbReference type="NCBI Taxonomy" id="1344416"/>
    <lineage>
        <taxon>Eukaryota</taxon>
        <taxon>Fungi</taxon>
        <taxon>Fungi incertae sedis</taxon>
        <taxon>Chytridiomycota</taxon>
        <taxon>Chytridiomycota incertae sedis</taxon>
        <taxon>Monoblepharidomycetes</taxon>
        <taxon>Monoblepharidales</taxon>
        <taxon>Gonapodyaceae</taxon>
        <taxon>Gonapodya</taxon>
    </lineage>
</organism>
<keyword evidence="1" id="KW-0732">Signal</keyword>
<evidence type="ECO:0000313" key="2">
    <source>
        <dbReference type="EMBL" id="KXS22487.1"/>
    </source>
</evidence>
<name>A0A139B0J5_GONPJ</name>
<sequence length="245" mass="24261">MSCLLAIALIAASAASCWAQNLPTTLSLAWDPASLTSSCQVATANVSLSFAPTIDIIAANGVTVGTSIPILAGNFTFTYTFSELAPRAEFRACCNSANSGGCCCGLVGDVQLGTVYAPNATFVTCPTNTTLNVWRFDGGNYIFGSATSQCAGCPAPYGLAQSAATQFMCSLTGPYVTTYALSGTSAPKTAAPGASPSATSSASTASATTAAASPSPTAKAGSGNKVVTRLVSTGGLVALFAALAA</sequence>
<evidence type="ECO:0000313" key="3">
    <source>
        <dbReference type="Proteomes" id="UP000070544"/>
    </source>
</evidence>
<reference evidence="2 3" key="1">
    <citation type="journal article" date="2015" name="Genome Biol. Evol.">
        <title>Phylogenomic analyses indicate that early fungi evolved digesting cell walls of algal ancestors of land plants.</title>
        <authorList>
            <person name="Chang Y."/>
            <person name="Wang S."/>
            <person name="Sekimoto S."/>
            <person name="Aerts A.L."/>
            <person name="Choi C."/>
            <person name="Clum A."/>
            <person name="LaButti K.M."/>
            <person name="Lindquist E.A."/>
            <person name="Yee Ngan C."/>
            <person name="Ohm R.A."/>
            <person name="Salamov A.A."/>
            <person name="Grigoriev I.V."/>
            <person name="Spatafora J.W."/>
            <person name="Berbee M.L."/>
        </authorList>
    </citation>
    <scope>NUCLEOTIDE SEQUENCE [LARGE SCALE GENOMIC DNA]</scope>
    <source>
        <strain evidence="2 3">JEL478</strain>
    </source>
</reference>
<accession>A0A139B0J5</accession>
<protein>
    <submittedName>
        <fullName evidence="2">Uncharacterized protein</fullName>
    </submittedName>
</protein>
<dbReference type="Proteomes" id="UP000070544">
    <property type="component" value="Unassembled WGS sequence"/>
</dbReference>
<keyword evidence="3" id="KW-1185">Reference proteome</keyword>
<dbReference type="AlphaFoldDB" id="A0A139B0J5"/>
<feature type="signal peptide" evidence="1">
    <location>
        <begin position="1"/>
        <end position="19"/>
    </location>
</feature>
<feature type="chain" id="PRO_5007296535" evidence="1">
    <location>
        <begin position="20"/>
        <end position="245"/>
    </location>
</feature>
<gene>
    <name evidence="2" type="ORF">M427DRAFT_130157</name>
</gene>
<dbReference type="EMBL" id="KQ965731">
    <property type="protein sequence ID" value="KXS22487.1"/>
    <property type="molecule type" value="Genomic_DNA"/>
</dbReference>
<proteinExistence type="predicted"/>